<dbReference type="Proteomes" id="UP000299102">
    <property type="component" value="Unassembled WGS sequence"/>
</dbReference>
<reference evidence="2 3" key="1">
    <citation type="journal article" date="2019" name="Commun. Biol.">
        <title>The bagworm genome reveals a unique fibroin gene that provides high tensile strength.</title>
        <authorList>
            <person name="Kono N."/>
            <person name="Nakamura H."/>
            <person name="Ohtoshi R."/>
            <person name="Tomita M."/>
            <person name="Numata K."/>
            <person name="Arakawa K."/>
        </authorList>
    </citation>
    <scope>NUCLEOTIDE SEQUENCE [LARGE SCALE GENOMIC DNA]</scope>
</reference>
<feature type="compositionally biased region" description="Low complexity" evidence="1">
    <location>
        <begin position="67"/>
        <end position="81"/>
    </location>
</feature>
<keyword evidence="3" id="KW-1185">Reference proteome</keyword>
<name>A0A4C1TQ63_EUMVA</name>
<dbReference type="AlphaFoldDB" id="A0A4C1TQ63"/>
<feature type="region of interest" description="Disordered" evidence="1">
    <location>
        <begin position="66"/>
        <end position="88"/>
    </location>
</feature>
<proteinExistence type="predicted"/>
<evidence type="ECO:0000256" key="1">
    <source>
        <dbReference type="SAM" id="MobiDB-lite"/>
    </source>
</evidence>
<accession>A0A4C1TQ63</accession>
<evidence type="ECO:0000313" key="2">
    <source>
        <dbReference type="EMBL" id="GBP16094.1"/>
    </source>
</evidence>
<evidence type="ECO:0000313" key="3">
    <source>
        <dbReference type="Proteomes" id="UP000299102"/>
    </source>
</evidence>
<organism evidence="2 3">
    <name type="scientific">Eumeta variegata</name>
    <name type="common">Bagworm moth</name>
    <name type="synonym">Eumeta japonica</name>
    <dbReference type="NCBI Taxonomy" id="151549"/>
    <lineage>
        <taxon>Eukaryota</taxon>
        <taxon>Metazoa</taxon>
        <taxon>Ecdysozoa</taxon>
        <taxon>Arthropoda</taxon>
        <taxon>Hexapoda</taxon>
        <taxon>Insecta</taxon>
        <taxon>Pterygota</taxon>
        <taxon>Neoptera</taxon>
        <taxon>Endopterygota</taxon>
        <taxon>Lepidoptera</taxon>
        <taxon>Glossata</taxon>
        <taxon>Ditrysia</taxon>
        <taxon>Tineoidea</taxon>
        <taxon>Psychidae</taxon>
        <taxon>Oiketicinae</taxon>
        <taxon>Eumeta</taxon>
    </lineage>
</organism>
<comment type="caution">
    <text evidence="2">The sequence shown here is derived from an EMBL/GenBank/DDBJ whole genome shotgun (WGS) entry which is preliminary data.</text>
</comment>
<gene>
    <name evidence="2" type="ORF">EVAR_94432_1</name>
</gene>
<protein>
    <submittedName>
        <fullName evidence="2">Uncharacterized protein</fullName>
    </submittedName>
</protein>
<dbReference type="EMBL" id="BGZK01000076">
    <property type="protein sequence ID" value="GBP16094.1"/>
    <property type="molecule type" value="Genomic_DNA"/>
</dbReference>
<sequence length="258" mass="28876">MRHSELSAPINPTERKYYSRSVRLIGQFASLWESRAGLPQRAAPAAPWTVTETGYDPIYSLQISKNSTTTTTSTTPASTSSGPLASQRPPAAFRVKYKCARYVISTRGAGARRPRESSRIQRSSRLNLADWTSSDGAVKQMADKSHQYVFGSDTHRALLPRDSCVLPATARSRRSDRARGGRQRRAPAPAGFYRRAFIAISRLWKSTPDCRDSRPLNLQWTWRRVVGRSKIAARATATRRRPVVFKIGSNEIHFIIDG</sequence>